<dbReference type="EMBL" id="LN714475">
    <property type="protein sequence ID" value="CEL64438.1"/>
    <property type="molecule type" value="Genomic_DNA"/>
</dbReference>
<dbReference type="InParanoid" id="F0V808"/>
<feature type="region of interest" description="Disordered" evidence="1">
    <location>
        <begin position="416"/>
        <end position="470"/>
    </location>
</feature>
<protein>
    <submittedName>
        <fullName evidence="2">Uncharacterized protein</fullName>
    </submittedName>
</protein>
<reference evidence="4" key="3">
    <citation type="journal article" date="2012" name="PLoS Pathog.">
        <title>Comparative genomics of the apicomplexan parasites Toxoplasma gondii and Neospora caninum: Coccidia differing in host range and transmission strategy.</title>
        <authorList>
            <person name="Reid A.J."/>
            <person name="Vermont S.J."/>
            <person name="Cotton J.A."/>
            <person name="Harris D."/>
            <person name="Hill-Cawthorne G.A."/>
            <person name="Konen-Waisman S."/>
            <person name="Latham S.M."/>
            <person name="Mourier T."/>
            <person name="Norton R."/>
            <person name="Quail M.A."/>
            <person name="Sanders M."/>
            <person name="Shanmugam D."/>
            <person name="Sohal A."/>
            <person name="Wasmuth J.D."/>
            <person name="Brunk B."/>
            <person name="Grigg M.E."/>
            <person name="Howard J.C."/>
            <person name="Parkinson J."/>
            <person name="Roos D.S."/>
            <person name="Trees A.J."/>
            <person name="Berriman M."/>
            <person name="Pain A."/>
            <person name="Wastling J.M."/>
        </authorList>
    </citation>
    <scope>NUCLEOTIDE SEQUENCE [LARGE SCALE GENOMIC DNA]</scope>
    <source>
        <strain evidence="4">Liverpool</strain>
    </source>
</reference>
<gene>
    <name evidence="3" type="ORF">BN1204_003340</name>
    <name evidence="2" type="ORF">NCLIV_003340</name>
</gene>
<organism evidence="2 4">
    <name type="scientific">Neospora caninum (strain Liverpool)</name>
    <dbReference type="NCBI Taxonomy" id="572307"/>
    <lineage>
        <taxon>Eukaryota</taxon>
        <taxon>Sar</taxon>
        <taxon>Alveolata</taxon>
        <taxon>Apicomplexa</taxon>
        <taxon>Conoidasida</taxon>
        <taxon>Coccidia</taxon>
        <taxon>Eucoccidiorida</taxon>
        <taxon>Eimeriorina</taxon>
        <taxon>Sarcocystidae</taxon>
        <taxon>Neospora</taxon>
    </lineage>
</organism>
<feature type="region of interest" description="Disordered" evidence="1">
    <location>
        <begin position="64"/>
        <end position="92"/>
    </location>
</feature>
<feature type="compositionally biased region" description="Low complexity" evidence="1">
    <location>
        <begin position="287"/>
        <end position="300"/>
    </location>
</feature>
<dbReference type="Proteomes" id="UP000007494">
    <property type="component" value="Chromosome Ib"/>
</dbReference>
<evidence type="ECO:0000313" key="3">
    <source>
        <dbReference type="EMBL" id="CEL64438.1"/>
    </source>
</evidence>
<evidence type="ECO:0000313" key="4">
    <source>
        <dbReference type="Proteomes" id="UP000007494"/>
    </source>
</evidence>
<dbReference type="RefSeq" id="XP_003879884.1">
    <property type="nucleotide sequence ID" value="XM_003879835.1"/>
</dbReference>
<dbReference type="VEuPathDB" id="ToxoDB:NCLIV_003340"/>
<name>F0V808_NEOCL</name>
<feature type="compositionally biased region" description="Polar residues" evidence="1">
    <location>
        <begin position="82"/>
        <end position="92"/>
    </location>
</feature>
<dbReference type="EMBL" id="FR823381">
    <property type="protein sequence ID" value="CBZ49849.1"/>
    <property type="molecule type" value="Genomic_DNA"/>
</dbReference>
<reference evidence="3" key="4">
    <citation type="journal article" date="2015" name="PLoS ONE">
        <title>Comprehensive Evaluation of Toxoplasma gondii VEG and Neospora caninum LIV Genomes with Tachyzoite Stage Transcriptome and Proteome Defines Novel Transcript Features.</title>
        <authorList>
            <person name="Ramaprasad A."/>
            <person name="Mourier T."/>
            <person name="Naeem R."/>
            <person name="Malas T.B."/>
            <person name="Moussa E."/>
            <person name="Panigrahi A."/>
            <person name="Vermont S.J."/>
            <person name="Otto T.D."/>
            <person name="Wastling J."/>
            <person name="Pain A."/>
        </authorList>
    </citation>
    <scope>NUCLEOTIDE SEQUENCE</scope>
    <source>
        <strain evidence="3">Liverpool</strain>
    </source>
</reference>
<sequence length="470" mass="50735">MYRSQSRVRLVCRLFEVGALVLVLQNVTGVGRFVAGVEWNDGDKVPRLTRYRLASFPGGLVGRRLADEPPRECERKTDKLNPASSSSGRSAQNFLTTASTTFAALRFVTSVPRSGAMASERFRDTILKHPGDPGRIAGLRGTRSEIPDPKGVGSGGQVRGPACAGGRPGQRNESTHSAREDDPLERTSREFPGTSLSGGFAVAGPSRSGGAPNKLARTAPLRIVDARWDPLQLLQLVAKKKLEILHSRTSHSLRRLLAHDQAGKWTAQLILAAIRERNRRARSSQPAESTGSEGASGSTGKPSEEGTKQTKKATPSVSGTRPAAPHPRQPVPDGAQGLARLRRLKKKQLVSRAPLFVEDDNLPLRGILDLVQKKVERSSPRKLAQHGNLRAALLQKIMIQKLDKVRPIVLSMEEAREKGKNPLERASEESPSTSAAVAMESPSTSAAAATKSPSSSVTKRKREDDEDGTQ</sequence>
<dbReference type="OrthoDB" id="332070at2759"/>
<reference evidence="2" key="2">
    <citation type="submission" date="2011-03" db="EMBL/GenBank/DDBJ databases">
        <title>Comparative genomics and transcriptomics of Neospora caninum and Toxoplasma gondii.</title>
        <authorList>
            <person name="Reid A.J."/>
            <person name="Sohal A."/>
            <person name="Harris D."/>
            <person name="Quail M."/>
            <person name="Sanders M."/>
            <person name="Berriman M."/>
            <person name="Wastling J.M."/>
            <person name="Pain A."/>
        </authorList>
    </citation>
    <scope>NUCLEOTIDE SEQUENCE</scope>
    <source>
        <strain evidence="2">Liverpool</strain>
    </source>
</reference>
<evidence type="ECO:0000313" key="2">
    <source>
        <dbReference type="EMBL" id="CBZ49849.1"/>
    </source>
</evidence>
<feature type="compositionally biased region" description="Basic and acidic residues" evidence="1">
    <location>
        <begin position="416"/>
        <end position="428"/>
    </location>
</feature>
<feature type="compositionally biased region" description="Basic and acidic residues" evidence="1">
    <location>
        <begin position="173"/>
        <end position="189"/>
    </location>
</feature>
<keyword evidence="4" id="KW-1185">Reference proteome</keyword>
<feature type="compositionally biased region" description="Basic and acidic residues" evidence="1">
    <location>
        <begin position="64"/>
        <end position="79"/>
    </location>
</feature>
<dbReference type="eggNOG" id="ENOG502R0AD">
    <property type="taxonomic scope" value="Eukaryota"/>
</dbReference>
<dbReference type="OMA" id="RNESTHS"/>
<dbReference type="AlphaFoldDB" id="F0V808"/>
<accession>F0V808</accession>
<proteinExistence type="predicted"/>
<dbReference type="GeneID" id="13445898"/>
<feature type="region of interest" description="Disordered" evidence="1">
    <location>
        <begin position="126"/>
        <end position="213"/>
    </location>
</feature>
<feature type="region of interest" description="Disordered" evidence="1">
    <location>
        <begin position="277"/>
        <end position="334"/>
    </location>
</feature>
<evidence type="ECO:0000256" key="1">
    <source>
        <dbReference type="SAM" id="MobiDB-lite"/>
    </source>
</evidence>
<feature type="compositionally biased region" description="Low complexity" evidence="1">
    <location>
        <begin position="441"/>
        <end position="456"/>
    </location>
</feature>
<reference evidence="2" key="1">
    <citation type="submission" date="2011-02" db="EMBL/GenBank/DDBJ databases">
        <authorList>
            <person name="Aslett M."/>
        </authorList>
    </citation>
    <scope>NUCLEOTIDE SEQUENCE</scope>
    <source>
        <strain evidence="2">Liverpool</strain>
    </source>
</reference>